<gene>
    <name evidence="3" type="ORF">L873DRAFT_1811099</name>
</gene>
<feature type="transmembrane region" description="Helical" evidence="2">
    <location>
        <begin position="34"/>
        <end position="52"/>
    </location>
</feature>
<keyword evidence="4" id="KW-1185">Reference proteome</keyword>
<dbReference type="Proteomes" id="UP000276215">
    <property type="component" value="Unassembled WGS sequence"/>
</dbReference>
<reference evidence="3 4" key="1">
    <citation type="journal article" date="2018" name="Nat. Ecol. Evol.">
        <title>Pezizomycetes genomes reveal the molecular basis of ectomycorrhizal truffle lifestyle.</title>
        <authorList>
            <person name="Murat C."/>
            <person name="Payen T."/>
            <person name="Noel B."/>
            <person name="Kuo A."/>
            <person name="Morin E."/>
            <person name="Chen J."/>
            <person name="Kohler A."/>
            <person name="Krizsan K."/>
            <person name="Balestrini R."/>
            <person name="Da Silva C."/>
            <person name="Montanini B."/>
            <person name="Hainaut M."/>
            <person name="Levati E."/>
            <person name="Barry K.W."/>
            <person name="Belfiori B."/>
            <person name="Cichocki N."/>
            <person name="Clum A."/>
            <person name="Dockter R.B."/>
            <person name="Fauchery L."/>
            <person name="Guy J."/>
            <person name="Iotti M."/>
            <person name="Le Tacon F."/>
            <person name="Lindquist E.A."/>
            <person name="Lipzen A."/>
            <person name="Malagnac F."/>
            <person name="Mello A."/>
            <person name="Molinier V."/>
            <person name="Miyauchi S."/>
            <person name="Poulain J."/>
            <person name="Riccioni C."/>
            <person name="Rubini A."/>
            <person name="Sitrit Y."/>
            <person name="Splivallo R."/>
            <person name="Traeger S."/>
            <person name="Wang M."/>
            <person name="Zifcakova L."/>
            <person name="Wipf D."/>
            <person name="Zambonelli A."/>
            <person name="Paolocci F."/>
            <person name="Nowrousian M."/>
            <person name="Ottonello S."/>
            <person name="Baldrian P."/>
            <person name="Spatafora J.W."/>
            <person name="Henrissat B."/>
            <person name="Nagy L.G."/>
            <person name="Aury J.M."/>
            <person name="Wincker P."/>
            <person name="Grigoriev I.V."/>
            <person name="Bonfante P."/>
            <person name="Martin F.M."/>
        </authorList>
    </citation>
    <scope>NUCLEOTIDE SEQUENCE [LARGE SCALE GENOMIC DNA]</scope>
    <source>
        <strain evidence="3 4">120613-1</strain>
    </source>
</reference>
<dbReference type="EMBL" id="ML120412">
    <property type="protein sequence ID" value="RPA96729.1"/>
    <property type="molecule type" value="Genomic_DNA"/>
</dbReference>
<keyword evidence="2" id="KW-0812">Transmembrane</keyword>
<accession>A0A3N4JEP7</accession>
<feature type="transmembrane region" description="Helical" evidence="2">
    <location>
        <begin position="59"/>
        <end position="76"/>
    </location>
</feature>
<evidence type="ECO:0000256" key="2">
    <source>
        <dbReference type="SAM" id="Phobius"/>
    </source>
</evidence>
<name>A0A3N4JEP7_9PEZI</name>
<dbReference type="AlphaFoldDB" id="A0A3N4JEP7"/>
<organism evidence="3 4">
    <name type="scientific">Choiromyces venosus 120613-1</name>
    <dbReference type="NCBI Taxonomy" id="1336337"/>
    <lineage>
        <taxon>Eukaryota</taxon>
        <taxon>Fungi</taxon>
        <taxon>Dikarya</taxon>
        <taxon>Ascomycota</taxon>
        <taxon>Pezizomycotina</taxon>
        <taxon>Pezizomycetes</taxon>
        <taxon>Pezizales</taxon>
        <taxon>Tuberaceae</taxon>
        <taxon>Choiromyces</taxon>
    </lineage>
</organism>
<evidence type="ECO:0000313" key="3">
    <source>
        <dbReference type="EMBL" id="RPA96729.1"/>
    </source>
</evidence>
<sequence>MRPLTPCPLGNLGSGAGGRGAAAPSGLLTACLPFAVRFEIGILLCSTVLVPVPGYDRSVGLSWILVGFFFVFVGRMEGG</sequence>
<evidence type="ECO:0000313" key="4">
    <source>
        <dbReference type="Proteomes" id="UP000276215"/>
    </source>
</evidence>
<feature type="region of interest" description="Disordered" evidence="1">
    <location>
        <begin position="1"/>
        <end position="20"/>
    </location>
</feature>
<evidence type="ECO:0000256" key="1">
    <source>
        <dbReference type="SAM" id="MobiDB-lite"/>
    </source>
</evidence>
<dbReference type="PROSITE" id="PS51257">
    <property type="entry name" value="PROKAR_LIPOPROTEIN"/>
    <property type="match status" value="1"/>
</dbReference>
<proteinExistence type="predicted"/>
<protein>
    <submittedName>
        <fullName evidence="3">Uncharacterized protein</fullName>
    </submittedName>
</protein>
<keyword evidence="2" id="KW-1133">Transmembrane helix</keyword>
<keyword evidence="2" id="KW-0472">Membrane</keyword>